<dbReference type="Gene3D" id="3.40.50.970">
    <property type="match status" value="2"/>
</dbReference>
<gene>
    <name evidence="4" type="ORF">G3446_21130</name>
</gene>
<dbReference type="InterPro" id="IPR005474">
    <property type="entry name" value="Transketolase_N"/>
</dbReference>
<evidence type="ECO:0000259" key="3">
    <source>
        <dbReference type="Pfam" id="PF00456"/>
    </source>
</evidence>
<feature type="domain" description="Transketolase N-terminal" evidence="3">
    <location>
        <begin position="26"/>
        <end position="199"/>
    </location>
</feature>
<keyword evidence="5" id="KW-1185">Reference proteome</keyword>
<comment type="caution">
    <text evidence="4">The sequence shown here is derived from an EMBL/GenBank/DDBJ whole genome shotgun (WGS) entry which is preliminary data.</text>
</comment>
<dbReference type="AlphaFoldDB" id="A0A6M0K508"/>
<dbReference type="PANTHER" id="PTHR43195">
    <property type="entry name" value="TRANSKETOLASE"/>
    <property type="match status" value="1"/>
</dbReference>
<feature type="compositionally biased region" description="Basic and acidic residues" evidence="2">
    <location>
        <begin position="17"/>
        <end position="32"/>
    </location>
</feature>
<feature type="region of interest" description="Disordered" evidence="2">
    <location>
        <begin position="1"/>
        <end position="41"/>
    </location>
</feature>
<sequence length="286" mass="30837">MQAPTERPRSYAASARPARERSPPALRQRDSDLEGYPTPANPWTPISTGSLVQGLAAANGMAIAKRLNGIAVRIFGLMGDGERSEGAVWEAAQLAVDKRLDGAAAIVDANGLAQSGPAPYAHDTSVIAGRFRAFGWKALEIDGHDFGKILRALEQTRDSEPTAIVATTIKGKGVSFLEGATGWHDKALDAAECVQALREIAPADQGVEVDTRFLSPSTARSSPPLALPTRVDYVVDDQVAMRTAFRSALTKLGMHFPDRVVLDRDVKNSTKTDRFADEYPWRFIPA</sequence>
<organism evidence="4 5">
    <name type="scientific">Thiorhodococcus minor</name>
    <dbReference type="NCBI Taxonomy" id="57489"/>
    <lineage>
        <taxon>Bacteria</taxon>
        <taxon>Pseudomonadati</taxon>
        <taxon>Pseudomonadota</taxon>
        <taxon>Gammaproteobacteria</taxon>
        <taxon>Chromatiales</taxon>
        <taxon>Chromatiaceae</taxon>
        <taxon>Thiorhodococcus</taxon>
    </lineage>
</organism>
<dbReference type="InterPro" id="IPR029061">
    <property type="entry name" value="THDP-binding"/>
</dbReference>
<dbReference type="GO" id="GO:0004802">
    <property type="term" value="F:transketolase activity"/>
    <property type="evidence" value="ECO:0007669"/>
    <property type="project" value="TreeGrafter"/>
</dbReference>
<dbReference type="Pfam" id="PF00456">
    <property type="entry name" value="Transketolase_N"/>
    <property type="match status" value="1"/>
</dbReference>
<dbReference type="GO" id="GO:0030976">
    <property type="term" value="F:thiamine pyrophosphate binding"/>
    <property type="evidence" value="ECO:0007669"/>
    <property type="project" value="TreeGrafter"/>
</dbReference>
<protein>
    <recommendedName>
        <fullName evidence="3">Transketolase N-terminal domain-containing protein</fullName>
    </recommendedName>
</protein>
<proteinExistence type="predicted"/>
<dbReference type="PANTHER" id="PTHR43195:SF1">
    <property type="entry name" value="FI06132P-RELATED"/>
    <property type="match status" value="1"/>
</dbReference>
<evidence type="ECO:0000313" key="5">
    <source>
        <dbReference type="Proteomes" id="UP000483379"/>
    </source>
</evidence>
<dbReference type="SUPFAM" id="SSF52518">
    <property type="entry name" value="Thiamin diphosphate-binding fold (THDP-binding)"/>
    <property type="match status" value="2"/>
</dbReference>
<dbReference type="Proteomes" id="UP000483379">
    <property type="component" value="Unassembled WGS sequence"/>
</dbReference>
<name>A0A6M0K508_9GAMM</name>
<dbReference type="InterPro" id="IPR051424">
    <property type="entry name" value="Transketolase-like"/>
</dbReference>
<reference evidence="4 5" key="1">
    <citation type="submission" date="2020-02" db="EMBL/GenBank/DDBJ databases">
        <title>Genome sequences of Thiorhodococcus mannitoliphagus and Thiorhodococcus minor, purple sulfur photosynthetic bacteria in the gammaproteobacterial family, Chromatiaceae.</title>
        <authorList>
            <person name="Aviles F.A."/>
            <person name="Meyer T.E."/>
            <person name="Kyndt J.A."/>
        </authorList>
    </citation>
    <scope>NUCLEOTIDE SEQUENCE [LARGE SCALE GENOMIC DNA]</scope>
    <source>
        <strain evidence="4 5">DSM 11518</strain>
    </source>
</reference>
<keyword evidence="1" id="KW-0808">Transferase</keyword>
<evidence type="ECO:0000256" key="2">
    <source>
        <dbReference type="SAM" id="MobiDB-lite"/>
    </source>
</evidence>
<evidence type="ECO:0000313" key="4">
    <source>
        <dbReference type="EMBL" id="NEV64354.1"/>
    </source>
</evidence>
<accession>A0A6M0K508</accession>
<dbReference type="EMBL" id="JAAIJQ010000085">
    <property type="protein sequence ID" value="NEV64354.1"/>
    <property type="molecule type" value="Genomic_DNA"/>
</dbReference>
<evidence type="ECO:0000256" key="1">
    <source>
        <dbReference type="ARBA" id="ARBA00022679"/>
    </source>
</evidence>